<evidence type="ECO:0000313" key="4">
    <source>
        <dbReference type="Proteomes" id="UP000193380"/>
    </source>
</evidence>
<dbReference type="Gene3D" id="2.60.40.10">
    <property type="entry name" value="Immunoglobulins"/>
    <property type="match status" value="1"/>
</dbReference>
<dbReference type="InterPro" id="IPR013783">
    <property type="entry name" value="Ig-like_fold"/>
</dbReference>
<sequence>VKHLLTPTRVSTQVLFLAFLVLFCGINYFLLNCVCLCVCRLVCAPVSPVNSSQASNVVKVHSGKEMAQQQGFTFVNPVIREIFPVFGPKLGGTMLTIRGSFLDSGNTRQVTMGNATCEILRVSGTMLMCRTPPQSAPSRQAVYMRVDSVVREAPVLFTYNEDPLISSIQPTRSFIRSVPLSNTTPILTLTLSSPPSSPHDPLSVEAARWWPRASTFTLLSSLRWCSSPQPRKARSSLW</sequence>
<dbReference type="SMART" id="SM00429">
    <property type="entry name" value="IPT"/>
    <property type="match status" value="1"/>
</dbReference>
<dbReference type="PaxDb" id="8022-A0A060YNK9"/>
<dbReference type="AlphaFoldDB" id="A0A060YNK9"/>
<organism evidence="3 4">
    <name type="scientific">Oncorhynchus mykiss</name>
    <name type="common">Rainbow trout</name>
    <name type="synonym">Salmo gairdneri</name>
    <dbReference type="NCBI Taxonomy" id="8022"/>
    <lineage>
        <taxon>Eukaryota</taxon>
        <taxon>Metazoa</taxon>
        <taxon>Chordata</taxon>
        <taxon>Craniata</taxon>
        <taxon>Vertebrata</taxon>
        <taxon>Euteleostomi</taxon>
        <taxon>Actinopterygii</taxon>
        <taxon>Neopterygii</taxon>
        <taxon>Teleostei</taxon>
        <taxon>Protacanthopterygii</taxon>
        <taxon>Salmoniformes</taxon>
        <taxon>Salmonidae</taxon>
        <taxon>Salmoninae</taxon>
        <taxon>Oncorhynchus</taxon>
    </lineage>
</organism>
<dbReference type="InterPro" id="IPR031148">
    <property type="entry name" value="Plexin"/>
</dbReference>
<dbReference type="Pfam" id="PF01833">
    <property type="entry name" value="TIG"/>
    <property type="match status" value="1"/>
</dbReference>
<evidence type="ECO:0000313" key="3">
    <source>
        <dbReference type="EMBL" id="CDQ93152.1"/>
    </source>
</evidence>
<evidence type="ECO:0000256" key="1">
    <source>
        <dbReference type="SAM" id="Phobius"/>
    </source>
</evidence>
<evidence type="ECO:0000259" key="2">
    <source>
        <dbReference type="SMART" id="SM00429"/>
    </source>
</evidence>
<feature type="transmembrane region" description="Helical" evidence="1">
    <location>
        <begin position="12"/>
        <end position="31"/>
    </location>
</feature>
<name>A0A060YNK9_ONCMY</name>
<reference evidence="3" key="1">
    <citation type="journal article" date="2014" name="Nat. Commun.">
        <title>The rainbow trout genome provides novel insights into evolution after whole-genome duplication in vertebrates.</title>
        <authorList>
            <person name="Berthelot C."/>
            <person name="Brunet F."/>
            <person name="Chalopin D."/>
            <person name="Juanchich A."/>
            <person name="Bernard M."/>
            <person name="Noel B."/>
            <person name="Bento P."/>
            <person name="Da Silva C."/>
            <person name="Labadie K."/>
            <person name="Alberti A."/>
            <person name="Aury J.M."/>
            <person name="Louis A."/>
            <person name="Dehais P."/>
            <person name="Bardou P."/>
            <person name="Montfort J."/>
            <person name="Klopp C."/>
            <person name="Cabau C."/>
            <person name="Gaspin C."/>
            <person name="Thorgaard G.H."/>
            <person name="Boussaha M."/>
            <person name="Quillet E."/>
            <person name="Guyomard R."/>
            <person name="Galiana D."/>
            <person name="Bobe J."/>
            <person name="Volff J.N."/>
            <person name="Genet C."/>
            <person name="Wincker P."/>
            <person name="Jaillon O."/>
            <person name="Roest Crollius H."/>
            <person name="Guiguen Y."/>
        </authorList>
    </citation>
    <scope>NUCLEOTIDE SEQUENCE [LARGE SCALE GENOMIC DNA]</scope>
</reference>
<dbReference type="GO" id="GO:0017154">
    <property type="term" value="F:semaphorin receptor activity"/>
    <property type="evidence" value="ECO:0007669"/>
    <property type="project" value="InterPro"/>
</dbReference>
<dbReference type="STRING" id="8022.A0A060YNK9"/>
<dbReference type="InterPro" id="IPR014756">
    <property type="entry name" value="Ig_E-set"/>
</dbReference>
<feature type="non-terminal residue" evidence="3">
    <location>
        <position position="1"/>
    </location>
</feature>
<dbReference type="CDD" id="cd01179">
    <property type="entry name" value="IPT_plexin_repeat2"/>
    <property type="match status" value="1"/>
</dbReference>
<feature type="domain" description="IPT/TIG" evidence="2">
    <location>
        <begin position="76"/>
        <end position="160"/>
    </location>
</feature>
<keyword evidence="1" id="KW-0472">Membrane</keyword>
<dbReference type="GO" id="GO:0007399">
    <property type="term" value="P:nervous system development"/>
    <property type="evidence" value="ECO:0007669"/>
    <property type="project" value="UniProtKB-ARBA"/>
</dbReference>
<dbReference type="GO" id="GO:0005886">
    <property type="term" value="C:plasma membrane"/>
    <property type="evidence" value="ECO:0007669"/>
    <property type="project" value="TreeGrafter"/>
</dbReference>
<dbReference type="EMBL" id="FR914551">
    <property type="protein sequence ID" value="CDQ93152.1"/>
    <property type="molecule type" value="Genomic_DNA"/>
</dbReference>
<dbReference type="GO" id="GO:0030334">
    <property type="term" value="P:regulation of cell migration"/>
    <property type="evidence" value="ECO:0007669"/>
    <property type="project" value="TreeGrafter"/>
</dbReference>
<dbReference type="GO" id="GO:0002116">
    <property type="term" value="C:semaphorin receptor complex"/>
    <property type="evidence" value="ECO:0007669"/>
    <property type="project" value="TreeGrafter"/>
</dbReference>
<dbReference type="SUPFAM" id="SSF81296">
    <property type="entry name" value="E set domains"/>
    <property type="match status" value="1"/>
</dbReference>
<accession>A0A060YNK9</accession>
<dbReference type="PANTHER" id="PTHR22625">
    <property type="entry name" value="PLEXIN"/>
    <property type="match status" value="1"/>
</dbReference>
<dbReference type="FunFam" id="2.60.40.10:FF:000213">
    <property type="entry name" value="Hepatocyte growth factor receptor"/>
    <property type="match status" value="1"/>
</dbReference>
<keyword evidence="1" id="KW-1133">Transmembrane helix</keyword>
<dbReference type="Proteomes" id="UP000193380">
    <property type="component" value="Unassembled WGS sequence"/>
</dbReference>
<reference evidence="3" key="2">
    <citation type="submission" date="2014-03" db="EMBL/GenBank/DDBJ databases">
        <authorList>
            <person name="Genoscope - CEA"/>
        </authorList>
    </citation>
    <scope>NUCLEOTIDE SEQUENCE</scope>
</reference>
<protein>
    <recommendedName>
        <fullName evidence="2">IPT/TIG domain-containing protein</fullName>
    </recommendedName>
</protein>
<proteinExistence type="predicted"/>
<dbReference type="InterPro" id="IPR002909">
    <property type="entry name" value="IPT_dom"/>
</dbReference>
<keyword evidence="1" id="KW-0812">Transmembrane</keyword>
<gene>
    <name evidence="3" type="ORF">GSONMT00059765001</name>
</gene>
<dbReference type="PANTHER" id="PTHR22625:SF61">
    <property type="entry name" value="HEPATOCYTE GROWTH FACTOR RECEPTOR"/>
    <property type="match status" value="1"/>
</dbReference>